<organism evidence="2 3">
    <name type="scientific">Sporothrix brasiliensis 5110</name>
    <dbReference type="NCBI Taxonomy" id="1398154"/>
    <lineage>
        <taxon>Eukaryota</taxon>
        <taxon>Fungi</taxon>
        <taxon>Dikarya</taxon>
        <taxon>Ascomycota</taxon>
        <taxon>Pezizomycotina</taxon>
        <taxon>Sordariomycetes</taxon>
        <taxon>Sordariomycetidae</taxon>
        <taxon>Ophiostomatales</taxon>
        <taxon>Ophiostomataceae</taxon>
        <taxon>Sporothrix</taxon>
    </lineage>
</organism>
<gene>
    <name evidence="2" type="ORF">SPBR_01408</name>
</gene>
<proteinExistence type="predicted"/>
<comment type="caution">
    <text evidence="2">The sequence shown here is derived from an EMBL/GenBank/DDBJ whole genome shotgun (WGS) entry which is preliminary data.</text>
</comment>
<dbReference type="Proteomes" id="UP000031575">
    <property type="component" value="Unassembled WGS sequence"/>
</dbReference>
<feature type="compositionally biased region" description="Basic residues" evidence="1">
    <location>
        <begin position="64"/>
        <end position="77"/>
    </location>
</feature>
<dbReference type="VEuPathDB" id="FungiDB:SPBR_01408"/>
<reference evidence="2 3" key="1">
    <citation type="journal article" date="2014" name="BMC Genomics">
        <title>Comparative genomics of the major fungal agents of human and animal Sporotrichosis: Sporothrix schenckii and Sporothrix brasiliensis.</title>
        <authorList>
            <person name="Teixeira M.M."/>
            <person name="de Almeida L.G."/>
            <person name="Kubitschek-Barreira P."/>
            <person name="Alves F.L."/>
            <person name="Kioshima E.S."/>
            <person name="Abadio A.K."/>
            <person name="Fernandes L."/>
            <person name="Derengowski L.S."/>
            <person name="Ferreira K.S."/>
            <person name="Souza R.C."/>
            <person name="Ruiz J.C."/>
            <person name="de Andrade N.C."/>
            <person name="Paes H.C."/>
            <person name="Nicola A.M."/>
            <person name="Albuquerque P."/>
            <person name="Gerber A.L."/>
            <person name="Martins V.P."/>
            <person name="Peconick L.D."/>
            <person name="Neto A.V."/>
            <person name="Chaucanez C.B."/>
            <person name="Silva P.A."/>
            <person name="Cunha O.L."/>
            <person name="de Oliveira F.F."/>
            <person name="dos Santos T.C."/>
            <person name="Barros A.L."/>
            <person name="Soares M.A."/>
            <person name="de Oliveira L.M."/>
            <person name="Marini M.M."/>
            <person name="Villalobos-Duno H."/>
            <person name="Cunha M.M."/>
            <person name="de Hoog S."/>
            <person name="da Silveira J.F."/>
            <person name="Henrissat B."/>
            <person name="Nino-Vega G.A."/>
            <person name="Cisalpino P.S."/>
            <person name="Mora-Montes H.M."/>
            <person name="Almeida S.R."/>
            <person name="Stajich J.E."/>
            <person name="Lopes-Bezerra L.M."/>
            <person name="Vasconcelos A.T."/>
            <person name="Felipe M.S."/>
        </authorList>
    </citation>
    <scope>NUCLEOTIDE SEQUENCE [LARGE SCALE GENOMIC DNA]</scope>
    <source>
        <strain evidence="2 3">5110</strain>
    </source>
</reference>
<name>A0A0C2J3X3_9PEZI</name>
<sequence>MSVTGERGSERTRPRLARPYPDAVRRRIREPAQARVADVRHGRLAPALVLQDHLVAAAGDAQRHVVRRPHRRQHARARGREAAASHSQAAAKRRFEVGVERRHAAGVADVVLRDALAAELGARRNGRRHGRAAAAAKAGRVAQVPPQDGLGHAHRLVRRREVVGVLVAVPDVAAQHDRVLGAARAVGRRAGRPGRVQPLLGFVVDVRHVGVVHDQGALEIKELAHAHLAVRVEDDAQRALGVLLERHALRDEVAKAPVRPVQVRLRVVQIDHHNGHGVGVAQRRQLPAVVARVGPAGHPEQRGAGDRRHHAVVGVAVGARLGRRHAHPLRLVPQPRHRLARPDRHIGPAAQAARQRVRQRPEALREPKLRPPGAAHHQHGQPVKGAGLARQAVVCVAFVARRAPLLFGRRQPRLVAVAQTQHDVVQQLQVALHNQLHLALGRAVLLCEAQRLCRQRREPGNAAAQARVLAREVVVVLGLGPPHARRLLPPQLRNLGLPVVQPEQGPCRFLEPLRPQDAAGHAQLPHVAAVDAVHHRRQHVLRKGRVAARHAGHKRARRLVVAGRRVAPGRLARRHHARLRLFRLGCRGQQVRKGARQEAPEQRLLQHPRGAPDDPPAEGFPVRQLLGQGHGPALSAVPGLRPLRPQVAQRHVHEVVRVVDVLRGLPLADAQLVVQAQLVDEFQQQEIVIAGALLRRHHARAGLEDVCPFVLARVVFLFVVRRIR</sequence>
<keyword evidence="3" id="KW-1185">Reference proteome</keyword>
<dbReference type="AlphaFoldDB" id="A0A0C2J3X3"/>
<evidence type="ECO:0000313" key="3">
    <source>
        <dbReference type="Proteomes" id="UP000031575"/>
    </source>
</evidence>
<dbReference type="EMBL" id="AWTV01000007">
    <property type="protein sequence ID" value="KIH91777.1"/>
    <property type="molecule type" value="Genomic_DNA"/>
</dbReference>
<evidence type="ECO:0000256" key="1">
    <source>
        <dbReference type="SAM" id="MobiDB-lite"/>
    </source>
</evidence>
<dbReference type="HOGENOM" id="CLU_382252_0_0_1"/>
<feature type="region of interest" description="Disordered" evidence="1">
    <location>
        <begin position="1"/>
        <end position="22"/>
    </location>
</feature>
<accession>A0A0C2J3X3</accession>
<dbReference type="RefSeq" id="XP_040619787.1">
    <property type="nucleotide sequence ID" value="XM_040759719.1"/>
</dbReference>
<protein>
    <submittedName>
        <fullName evidence="2">Uncharacterized protein</fullName>
    </submittedName>
</protein>
<feature type="region of interest" description="Disordered" evidence="1">
    <location>
        <begin position="61"/>
        <end position="89"/>
    </location>
</feature>
<dbReference type="GeneID" id="63674640"/>
<feature type="region of interest" description="Disordered" evidence="1">
    <location>
        <begin position="592"/>
        <end position="621"/>
    </location>
</feature>
<feature type="compositionally biased region" description="Basic and acidic residues" evidence="1">
    <location>
        <begin position="359"/>
        <end position="369"/>
    </location>
</feature>
<feature type="region of interest" description="Disordered" evidence="1">
    <location>
        <begin position="348"/>
        <end position="384"/>
    </location>
</feature>
<evidence type="ECO:0000313" key="2">
    <source>
        <dbReference type="EMBL" id="KIH91777.1"/>
    </source>
</evidence>